<dbReference type="AlphaFoldDB" id="A0A8X8FY94"/>
<feature type="domain" description="Zinc-ribbon" evidence="2">
    <location>
        <begin position="2"/>
        <end position="24"/>
    </location>
</feature>
<dbReference type="OrthoDB" id="2285053at2"/>
<dbReference type="Pfam" id="PF05656">
    <property type="entry name" value="DUF805"/>
    <property type="match status" value="1"/>
</dbReference>
<evidence type="ECO:0000313" key="3">
    <source>
        <dbReference type="EMBL" id="MBF2230412.1"/>
    </source>
</evidence>
<evidence type="ECO:0000259" key="2">
    <source>
        <dbReference type="Pfam" id="PF13240"/>
    </source>
</evidence>
<dbReference type="PANTHER" id="PTHR34980:SF2">
    <property type="entry name" value="INNER MEMBRANE PROTEIN YHAH-RELATED"/>
    <property type="match status" value="1"/>
</dbReference>
<reference evidence="3" key="1">
    <citation type="submission" date="2020-08" db="EMBL/GenBank/DDBJ databases">
        <title>Changes in the skin microbiome associated with squamous cell carcinoma in transplant recipients.</title>
        <authorList>
            <person name="Zaugg J."/>
            <person name="Krueger A."/>
            <person name="Lachner N."/>
        </authorList>
    </citation>
    <scope>NUCLEOTIDE SEQUENCE</scope>
    <source>
        <strain evidence="3">R5988</strain>
    </source>
</reference>
<evidence type="ECO:0000256" key="1">
    <source>
        <dbReference type="SAM" id="Phobius"/>
    </source>
</evidence>
<dbReference type="GO" id="GO:0005886">
    <property type="term" value="C:plasma membrane"/>
    <property type="evidence" value="ECO:0007669"/>
    <property type="project" value="TreeGrafter"/>
</dbReference>
<organism evidence="3 4">
    <name type="scientific">Staphylococcus epidermidis</name>
    <dbReference type="NCBI Taxonomy" id="1282"/>
    <lineage>
        <taxon>Bacteria</taxon>
        <taxon>Bacillati</taxon>
        <taxon>Bacillota</taxon>
        <taxon>Bacilli</taxon>
        <taxon>Bacillales</taxon>
        <taxon>Staphylococcaceae</taxon>
        <taxon>Staphylococcus</taxon>
    </lineage>
</organism>
<dbReference type="InterPro" id="IPR008523">
    <property type="entry name" value="DUF805"/>
</dbReference>
<dbReference type="RefSeq" id="WP_002504585.1">
    <property type="nucleotide sequence ID" value="NZ_CP064467.1"/>
</dbReference>
<dbReference type="Proteomes" id="UP000648077">
    <property type="component" value="Unassembled WGS sequence"/>
</dbReference>
<dbReference type="InterPro" id="IPR026870">
    <property type="entry name" value="Zinc_ribbon_dom"/>
</dbReference>
<dbReference type="Pfam" id="PF13240">
    <property type="entry name" value="Zn_Ribbon_1"/>
    <property type="match status" value="1"/>
</dbReference>
<evidence type="ECO:0000313" key="4">
    <source>
        <dbReference type="Proteomes" id="UP000648077"/>
    </source>
</evidence>
<protein>
    <submittedName>
        <fullName evidence="3">DUF805 domain-containing protein</fullName>
    </submittedName>
</protein>
<feature type="transmembrane region" description="Helical" evidence="1">
    <location>
        <begin position="132"/>
        <end position="152"/>
    </location>
</feature>
<feature type="transmembrane region" description="Helical" evidence="1">
    <location>
        <begin position="77"/>
        <end position="98"/>
    </location>
</feature>
<keyword evidence="1" id="KW-0472">Membrane</keyword>
<feature type="transmembrane region" description="Helical" evidence="1">
    <location>
        <begin position="104"/>
        <end position="120"/>
    </location>
</feature>
<sequence>MYCSKCGSKIENDERFCGNCGAPVNNGNFNQQYQENNYYTQPQTTNHVNKLKNPWELFIDAWKNTFNYQGVTSRRGFWWFMLIQIGVILLSVLLATFISGEDSLLVQIVLTVTYLPIIAAGSRRMRDTNKSIWWAILSYALAWFFQPFMVGYYVSNRAQLLVGIISIVFIVFACQRTKNTENRERIN</sequence>
<gene>
    <name evidence="3" type="ORF">H3963_08235</name>
</gene>
<proteinExistence type="predicted"/>
<dbReference type="PANTHER" id="PTHR34980">
    <property type="entry name" value="INNER MEMBRANE PROTEIN-RELATED-RELATED"/>
    <property type="match status" value="1"/>
</dbReference>
<feature type="transmembrane region" description="Helical" evidence="1">
    <location>
        <begin position="158"/>
        <end position="175"/>
    </location>
</feature>
<name>A0A8X8FY94_STAEP</name>
<comment type="caution">
    <text evidence="3">The sequence shown here is derived from an EMBL/GenBank/DDBJ whole genome shotgun (WGS) entry which is preliminary data.</text>
</comment>
<keyword evidence="1" id="KW-0812">Transmembrane</keyword>
<keyword evidence="1" id="KW-1133">Transmembrane helix</keyword>
<dbReference type="EMBL" id="JACGQI010000013">
    <property type="protein sequence ID" value="MBF2230412.1"/>
    <property type="molecule type" value="Genomic_DNA"/>
</dbReference>
<accession>A0A8X8FY94</accession>